<keyword evidence="3 7" id="KW-0812">Transmembrane</keyword>
<feature type="transmembrane region" description="Helical" evidence="7">
    <location>
        <begin position="431"/>
        <end position="448"/>
    </location>
</feature>
<organism evidence="9 10">
    <name type="scientific">Pseudoclavibacter chungangensis</name>
    <dbReference type="NCBI Taxonomy" id="587635"/>
    <lineage>
        <taxon>Bacteria</taxon>
        <taxon>Bacillati</taxon>
        <taxon>Actinomycetota</taxon>
        <taxon>Actinomycetes</taxon>
        <taxon>Micrococcales</taxon>
        <taxon>Microbacteriaceae</taxon>
        <taxon>Pseudoclavibacter</taxon>
    </lineage>
</organism>
<dbReference type="RefSeq" id="WP_158040830.1">
    <property type="nucleotide sequence ID" value="NZ_JACCFV010000001.1"/>
</dbReference>
<feature type="transmembrane region" description="Helical" evidence="7">
    <location>
        <begin position="332"/>
        <end position="354"/>
    </location>
</feature>
<dbReference type="PANTHER" id="PTHR30619:SF1">
    <property type="entry name" value="RECOMBINATION PROTEIN 2"/>
    <property type="match status" value="1"/>
</dbReference>
<evidence type="ECO:0000313" key="10">
    <source>
        <dbReference type="Proteomes" id="UP000467240"/>
    </source>
</evidence>
<feature type="region of interest" description="Disordered" evidence="6">
    <location>
        <begin position="1"/>
        <end position="39"/>
    </location>
</feature>
<dbReference type="InterPro" id="IPR004477">
    <property type="entry name" value="ComEC_N"/>
</dbReference>
<evidence type="ECO:0000256" key="2">
    <source>
        <dbReference type="ARBA" id="ARBA00022475"/>
    </source>
</evidence>
<feature type="compositionally biased region" description="Basic and acidic residues" evidence="6">
    <location>
        <begin position="1"/>
        <end position="11"/>
    </location>
</feature>
<keyword evidence="5 7" id="KW-0472">Membrane</keyword>
<feature type="transmembrane region" description="Helical" evidence="7">
    <location>
        <begin position="131"/>
        <end position="151"/>
    </location>
</feature>
<protein>
    <submittedName>
        <fullName evidence="9">MBL fold metallo-hydrolase</fullName>
    </submittedName>
</protein>
<name>A0A7J5BQK9_9MICO</name>
<keyword evidence="2" id="KW-1003">Cell membrane</keyword>
<dbReference type="AlphaFoldDB" id="A0A7J5BQK9"/>
<feature type="transmembrane region" description="Helical" evidence="7">
    <location>
        <begin position="408"/>
        <end position="425"/>
    </location>
</feature>
<accession>A0A7J5BQK9</accession>
<feature type="transmembrane region" description="Helical" evidence="7">
    <location>
        <begin position="385"/>
        <end position="401"/>
    </location>
</feature>
<evidence type="ECO:0000313" key="9">
    <source>
        <dbReference type="EMBL" id="KAB1656304.1"/>
    </source>
</evidence>
<evidence type="ECO:0000256" key="3">
    <source>
        <dbReference type="ARBA" id="ARBA00022692"/>
    </source>
</evidence>
<dbReference type="Proteomes" id="UP000467240">
    <property type="component" value="Unassembled WGS sequence"/>
</dbReference>
<comment type="caution">
    <text evidence="9">The sequence shown here is derived from an EMBL/GenBank/DDBJ whole genome shotgun (WGS) entry which is preliminary data.</text>
</comment>
<sequence length="958" mass="96620">MRHVGARDEPGARAARRHLANARPTSAGTGDAAARQRPRTPVHDLRLVAPAVAAWLTAFLVAGRSDAAGAAALVASFAAIGSSALVVVMHVRRAGRDRDGAFRRATRRASPNDDGARTGGRARFRRPVRELVAVGGLVAAVVALVAAAAALDAARTRPTVLLAAADAGTVRIEGVITGLVPPAALDGTAAEGASEGDGTRPRDEARFEVRTTRLIVDDVAVPIEAPVLVFGTIEPNADGGAPGIGSSVAVEGRLRATDPGDDVSALLFADATALVRAPPGGLLAGTDTLRTRFVGAASALPGVGGALLPGLAVGDTRGVPTALDADMKTSSLAHLTAVSGSNCAIVVAAVLLVGRALGVRRGIRVAAAALALAVFVLLVTPEGSVVRAAVMASVVLAAGSFGRRPAGVPLLALAVIVLLAVDPGLARDAGFALSVSATAGLVVVAGPLAERLTRVVPRPVAAAIAVPVAAQLCCQPVLLLLEPSVPVYGVVANLLAAPAAPIATVLGLLACLVGGASPAVAAPVLWLAWLPAQWIGMVATAVASWPGASWPWLPGVAGAVSFAALLLGVAALVGTRAREAPLRRLRLAVGGITVLVLVLWSGLSLGGGLHERLSRPTTWRFAACDVGQGDALLVRAAERIALIDTGADDVLLDRCLDLFGVDRVDLLVLSHFDHDHVGAADSLAGRVAEVAVPDTREAASEGIVTRLASHGAVVRPLAAGASFAFGDTSWRVLWPKAESGPSAREGNASSLAVRVDPTSACVADCLSLVALGDLGEPQQDAVLADSAVALGADVLKVSHHGSADQSAALTAAIGATVGVVSAGAGNDYGHPTDAALAMLDAAGTTPLRTDLLGTITIGSAGEGGETSAHGVPERGDGAAARPPVAVWSERGMSERGARVSWRRRSAHRSRSCRIECHPGSVCPMGSRADQGLSWCAAAPAMRAVLHAVVGVDDRRRSG</sequence>
<evidence type="ECO:0000256" key="1">
    <source>
        <dbReference type="ARBA" id="ARBA00004651"/>
    </source>
</evidence>
<gene>
    <name evidence="9" type="ORF">F8O01_10555</name>
</gene>
<dbReference type="PANTHER" id="PTHR30619">
    <property type="entry name" value="DNA INTERNALIZATION/COMPETENCE PROTEIN COMEC/REC2"/>
    <property type="match status" value="1"/>
</dbReference>
<feature type="transmembrane region" description="Helical" evidence="7">
    <location>
        <begin position="585"/>
        <end position="603"/>
    </location>
</feature>
<evidence type="ECO:0000256" key="4">
    <source>
        <dbReference type="ARBA" id="ARBA00022989"/>
    </source>
</evidence>
<reference evidence="9 10" key="1">
    <citation type="submission" date="2019-09" db="EMBL/GenBank/DDBJ databases">
        <title>Phylogeny of genus Pseudoclavibacter and closely related genus.</title>
        <authorList>
            <person name="Li Y."/>
        </authorList>
    </citation>
    <scope>NUCLEOTIDE SEQUENCE [LARGE SCALE GENOMIC DNA]</scope>
    <source>
        <strain evidence="9 10">DSM 23821</strain>
    </source>
</reference>
<evidence type="ECO:0000259" key="8">
    <source>
        <dbReference type="SMART" id="SM00849"/>
    </source>
</evidence>
<dbReference type="InterPro" id="IPR036866">
    <property type="entry name" value="RibonucZ/Hydroxyglut_hydro"/>
</dbReference>
<feature type="transmembrane region" description="Helical" evidence="7">
    <location>
        <begin position="361"/>
        <end position="379"/>
    </location>
</feature>
<dbReference type="OrthoDB" id="7177610at2"/>
<dbReference type="CDD" id="cd07731">
    <property type="entry name" value="ComA-like_MBL-fold"/>
    <property type="match status" value="1"/>
</dbReference>
<dbReference type="InterPro" id="IPR052159">
    <property type="entry name" value="Competence_DNA_uptake"/>
</dbReference>
<dbReference type="GO" id="GO:0016787">
    <property type="term" value="F:hydrolase activity"/>
    <property type="evidence" value="ECO:0007669"/>
    <property type="project" value="UniProtKB-KW"/>
</dbReference>
<dbReference type="InterPro" id="IPR035681">
    <property type="entry name" value="ComA-like_MBL"/>
</dbReference>
<dbReference type="GO" id="GO:0005886">
    <property type="term" value="C:plasma membrane"/>
    <property type="evidence" value="ECO:0007669"/>
    <property type="project" value="UniProtKB-SubCell"/>
</dbReference>
<feature type="transmembrane region" description="Helical" evidence="7">
    <location>
        <begin position="68"/>
        <end position="88"/>
    </location>
</feature>
<dbReference type="NCBIfam" id="TIGR00360">
    <property type="entry name" value="ComEC_N-term"/>
    <property type="match status" value="1"/>
</dbReference>
<feature type="transmembrane region" description="Helical" evidence="7">
    <location>
        <begin position="487"/>
        <end position="512"/>
    </location>
</feature>
<feature type="region of interest" description="Disordered" evidence="6">
    <location>
        <begin position="858"/>
        <end position="879"/>
    </location>
</feature>
<dbReference type="EMBL" id="WBJZ01000012">
    <property type="protein sequence ID" value="KAB1656304.1"/>
    <property type="molecule type" value="Genomic_DNA"/>
</dbReference>
<dbReference type="Pfam" id="PF03772">
    <property type="entry name" value="Competence"/>
    <property type="match status" value="1"/>
</dbReference>
<comment type="subcellular location">
    <subcellularLocation>
        <location evidence="1">Cell membrane</location>
        <topology evidence="1">Multi-pass membrane protein</topology>
    </subcellularLocation>
</comment>
<keyword evidence="10" id="KW-1185">Reference proteome</keyword>
<dbReference type="Gene3D" id="3.60.15.10">
    <property type="entry name" value="Ribonuclease Z/Hydroxyacylglutathione hydrolase-like"/>
    <property type="match status" value="1"/>
</dbReference>
<proteinExistence type="predicted"/>
<dbReference type="SUPFAM" id="SSF56281">
    <property type="entry name" value="Metallo-hydrolase/oxidoreductase"/>
    <property type="match status" value="1"/>
</dbReference>
<feature type="transmembrane region" description="Helical" evidence="7">
    <location>
        <begin position="45"/>
        <end position="62"/>
    </location>
</feature>
<keyword evidence="9" id="KW-0378">Hydrolase</keyword>
<feature type="domain" description="Metallo-beta-lactamase" evidence="8">
    <location>
        <begin position="628"/>
        <end position="799"/>
    </location>
</feature>
<dbReference type="SMART" id="SM00849">
    <property type="entry name" value="Lactamase_B"/>
    <property type="match status" value="1"/>
</dbReference>
<feature type="region of interest" description="Disordered" evidence="6">
    <location>
        <begin position="186"/>
        <end position="205"/>
    </location>
</feature>
<evidence type="ECO:0000256" key="5">
    <source>
        <dbReference type="ARBA" id="ARBA00023136"/>
    </source>
</evidence>
<evidence type="ECO:0000256" key="6">
    <source>
        <dbReference type="SAM" id="MobiDB-lite"/>
    </source>
</evidence>
<keyword evidence="4 7" id="KW-1133">Transmembrane helix</keyword>
<feature type="transmembrane region" description="Helical" evidence="7">
    <location>
        <begin position="524"/>
        <end position="546"/>
    </location>
</feature>
<evidence type="ECO:0000256" key="7">
    <source>
        <dbReference type="SAM" id="Phobius"/>
    </source>
</evidence>
<feature type="transmembrane region" description="Helical" evidence="7">
    <location>
        <begin position="460"/>
        <end position="481"/>
    </location>
</feature>
<feature type="transmembrane region" description="Helical" evidence="7">
    <location>
        <begin position="552"/>
        <end position="573"/>
    </location>
</feature>
<dbReference type="InterPro" id="IPR001279">
    <property type="entry name" value="Metallo-B-lactamas"/>
</dbReference>
<dbReference type="Pfam" id="PF00753">
    <property type="entry name" value="Lactamase_B"/>
    <property type="match status" value="1"/>
</dbReference>